<feature type="region of interest" description="Disordered" evidence="3">
    <location>
        <begin position="403"/>
        <end position="452"/>
    </location>
</feature>
<dbReference type="InterPro" id="IPR001487">
    <property type="entry name" value="Bromodomain"/>
</dbReference>
<dbReference type="SMART" id="SM00297">
    <property type="entry name" value="BROMO"/>
    <property type="match status" value="1"/>
</dbReference>
<dbReference type="Gene3D" id="1.20.920.10">
    <property type="entry name" value="Bromodomain-like"/>
    <property type="match status" value="1"/>
</dbReference>
<dbReference type="PROSITE" id="PS50014">
    <property type="entry name" value="BROMODOMAIN_2"/>
    <property type="match status" value="1"/>
</dbReference>
<dbReference type="CDD" id="cd04369">
    <property type="entry name" value="Bromodomain"/>
    <property type="match status" value="1"/>
</dbReference>
<feature type="compositionally biased region" description="Basic and acidic residues" evidence="3">
    <location>
        <begin position="575"/>
        <end position="586"/>
    </location>
</feature>
<evidence type="ECO:0000313" key="5">
    <source>
        <dbReference type="EMBL" id="GIX66121.1"/>
    </source>
</evidence>
<feature type="domain" description="Bromo" evidence="4">
    <location>
        <begin position="223"/>
        <end position="295"/>
    </location>
</feature>
<name>A0AAV4M0Y8_BABCB</name>
<keyword evidence="1 2" id="KW-0103">Bromodomain</keyword>
<dbReference type="SUPFAM" id="SSF47370">
    <property type="entry name" value="Bromodomain"/>
    <property type="match status" value="1"/>
</dbReference>
<protein>
    <submittedName>
        <fullName evidence="5">Bromodomain protein, putative</fullName>
    </submittedName>
</protein>
<dbReference type="Proteomes" id="UP001497744">
    <property type="component" value="Unassembled WGS sequence"/>
</dbReference>
<dbReference type="PANTHER" id="PTHR46136">
    <property type="entry name" value="TRANSCRIPTION FACTOR GTE8"/>
    <property type="match status" value="1"/>
</dbReference>
<feature type="compositionally biased region" description="Basic and acidic residues" evidence="3">
    <location>
        <begin position="160"/>
        <end position="178"/>
    </location>
</feature>
<comment type="caution">
    <text evidence="5">The sequence shown here is derived from an EMBL/GenBank/DDBJ whole genome shotgun (WGS) entry which is preliminary data.</text>
</comment>
<dbReference type="Pfam" id="PF00439">
    <property type="entry name" value="Bromodomain"/>
    <property type="match status" value="1"/>
</dbReference>
<dbReference type="PANTHER" id="PTHR46136:SF1">
    <property type="entry name" value="TRANSCRIPTION FACTOR GTE11-RELATED"/>
    <property type="match status" value="1"/>
</dbReference>
<reference evidence="5 6" key="1">
    <citation type="submission" date="2021-06" db="EMBL/GenBank/DDBJ databases">
        <title>Genome sequence of Babesia caballi.</title>
        <authorList>
            <person name="Yamagishi J."/>
            <person name="Kidaka T."/>
            <person name="Ochi A."/>
        </authorList>
    </citation>
    <scope>NUCLEOTIDE SEQUENCE [LARGE SCALE GENOMIC DNA]</scope>
    <source>
        <strain evidence="5">USDA-D6B2</strain>
    </source>
</reference>
<organism evidence="5 6">
    <name type="scientific">Babesia caballi</name>
    <dbReference type="NCBI Taxonomy" id="5871"/>
    <lineage>
        <taxon>Eukaryota</taxon>
        <taxon>Sar</taxon>
        <taxon>Alveolata</taxon>
        <taxon>Apicomplexa</taxon>
        <taxon>Aconoidasida</taxon>
        <taxon>Piroplasmida</taxon>
        <taxon>Babesiidae</taxon>
        <taxon>Babesia</taxon>
    </lineage>
</organism>
<feature type="region of interest" description="Disordered" evidence="3">
    <location>
        <begin position="566"/>
        <end position="603"/>
    </location>
</feature>
<dbReference type="InterPro" id="IPR052442">
    <property type="entry name" value="Env_Response_Regulator"/>
</dbReference>
<evidence type="ECO:0000256" key="2">
    <source>
        <dbReference type="PROSITE-ProRule" id="PRU00035"/>
    </source>
</evidence>
<keyword evidence="6" id="KW-1185">Reference proteome</keyword>
<feature type="region of interest" description="Disordered" evidence="3">
    <location>
        <begin position="623"/>
        <end position="647"/>
    </location>
</feature>
<evidence type="ECO:0000313" key="6">
    <source>
        <dbReference type="Proteomes" id="UP001497744"/>
    </source>
</evidence>
<feature type="compositionally biased region" description="Basic and acidic residues" evidence="3">
    <location>
        <begin position="909"/>
        <end position="920"/>
    </location>
</feature>
<evidence type="ECO:0000259" key="4">
    <source>
        <dbReference type="PROSITE" id="PS50014"/>
    </source>
</evidence>
<dbReference type="GeneID" id="94197602"/>
<dbReference type="EMBL" id="BPLF01000006">
    <property type="protein sequence ID" value="GIX66121.1"/>
    <property type="molecule type" value="Genomic_DNA"/>
</dbReference>
<feature type="region of interest" description="Disordered" evidence="3">
    <location>
        <begin position="733"/>
        <end position="754"/>
    </location>
</feature>
<feature type="region of interest" description="Disordered" evidence="3">
    <location>
        <begin position="159"/>
        <end position="186"/>
    </location>
</feature>
<dbReference type="PRINTS" id="PR00503">
    <property type="entry name" value="BROMODOMAIN"/>
</dbReference>
<dbReference type="InterPro" id="IPR036427">
    <property type="entry name" value="Bromodomain-like_sf"/>
</dbReference>
<dbReference type="RefSeq" id="XP_067718190.1">
    <property type="nucleotide sequence ID" value="XM_067862089.1"/>
</dbReference>
<feature type="compositionally biased region" description="Basic residues" evidence="3">
    <location>
        <begin position="418"/>
        <end position="429"/>
    </location>
</feature>
<feature type="region of interest" description="Disordered" evidence="3">
    <location>
        <begin position="909"/>
        <end position="942"/>
    </location>
</feature>
<evidence type="ECO:0000256" key="1">
    <source>
        <dbReference type="ARBA" id="ARBA00023117"/>
    </source>
</evidence>
<gene>
    <name evidence="5" type="ORF">BcabD6B2_55570</name>
</gene>
<proteinExistence type="predicted"/>
<accession>A0AAV4M0Y8</accession>
<feature type="compositionally biased region" description="Basic and acidic residues" evidence="3">
    <location>
        <begin position="1062"/>
        <end position="1073"/>
    </location>
</feature>
<evidence type="ECO:0000256" key="3">
    <source>
        <dbReference type="SAM" id="MobiDB-lite"/>
    </source>
</evidence>
<feature type="region of interest" description="Disordered" evidence="3">
    <location>
        <begin position="1043"/>
        <end position="1079"/>
    </location>
</feature>
<feature type="region of interest" description="Disordered" evidence="3">
    <location>
        <begin position="78"/>
        <end position="136"/>
    </location>
</feature>
<sequence>MEAESEMGAAGAALAPEAAAADGETAVVSVAASPVSDFSAATSYRGDLLLEQEEVDRLNELISQANFRFVLYVHEPAPAKPHKKPKSDPVLRSLSSGEGALSSFEPRSRKSFASLKSRSNLDDDSQTFSPSESVEKRALRKRRQRVRYYEEFAEDSADGNYRELRPERSQRSQKDSMKRQASGSYEKRPLQLYRAVPVLSRSLPKLPKDCWEYTAYRMLQSIKYMDNDKWFWYPVDPVADGVPNYPKVVHTPMDFHTITERLHLRQYSHPFAFQCDFRQIFFNAFLFYPPDNRIWQAAEHLGRVFEEKLRATRYLHPEEFYELLTKGEDGMRAALLEYNEATYNRKGKWASNSLGGLDEVDLSQPLEKRKAAQQNRHKHVIDDFMYNEGEEDDDDSFNELSSAASADEFSIPVESGRGRPRGLKKRGGHLRGGYYQRRGRVGDMSDDSDSGSRMRYLGDFVVPEVGEVPPPPPPAAPALQKTGILERNLTPAQTRTLDINLSRLAPNQRRAALELVEDDLGILAEAFMNDRSFTFDPSLLSVDKQRRVFVYINQMVKRNIEAVQATYERGRHPKPPKDGAAREAKDSALSNPSEMFDASSSSSSISDVASNFLSSDDFFDSSDDERASVGGEAAPRAADGAPLPEYTPVDELRAERVQLTRGIMGDHADFLTHVEAPAVAEEGGAGQQGKKSAWMEWKGQAIHHGTVAQQNGVKPRSVDEKIAESLKVERRRSTGAWRCASRTRPRPRPPSLRALDAEEGEPTVVGGGLDLGLELADGAGRVEALGAGAGAVEDAVAAVELHRVVHVDHALDRVLVAAVGDPARADAHLRRLALQPRLHRLVLLVKVGHVGDQVTQHEEAGQRLDLDGPAGLGAGVDGAEAGEAVLAVDVHGAAAAYALAAAAAEEHGVQHSWGSREHVDNQGAPGPFQQGGDLGEPGGAQELGVRGHERALAQQVHRRGAVLGVVEDVVDVEHEAGGVEGGGGGVGRVVEGVAGHVQQTGVDGGRGREAAALEASHGVGAVAEVGAREVGHRVVHIHRVDDAGGARAPEKPGQGAGAAAEHGNEAVAGREEAGGEQDGGEVLAGRAVVQEPLLAGLVDVVADLGLHGLGAGGEDHLTRQHVAAEGGVPVGVAQNLVDDDVAGVDGGGDAAGGADGAGLACLQDGDPPGALQRQLEEDLPHVVLDVGHQHVVAEAGVEGVHEGLAGISGRGGAGGGNAGGGAGDAVVDGGGEADLAAQVLRVDVEGHTAAGTVVPDVGAEEQGAFDCAYALGEGAQLELLHGQVGDLGHEALLARRRRARGWAGRALVDGEEKLDHVRLRGVRAIEGVDVHVDFLEQEVAHQLGHHVVLGQGEDQENVVLVHEGERGADVTARTLSGEGGRLPLADGDVGVQKGLVDDHLGAAGELAAEAAPQLLHCRAEVEVVDGAVPELEELEGQRRVAAAHVDHDAVGWVVGGAVEGDLAGQAAVEAGEEVFQAAVPVEVLELGSASRKKEASLGNTSIFDTGWGLGGGAAAEVALEDLDAVDGGAQAVADDAAEHGQVFGLHQGDAEAGVAGSADAAASVQVGSHVWAGVNGVKGRLPCGRS</sequence>